<dbReference type="RefSeq" id="WP_223004624.1">
    <property type="nucleotide sequence ID" value="NZ_CBDDPV010000002.1"/>
</dbReference>
<evidence type="ECO:0000313" key="2">
    <source>
        <dbReference type="Proteomes" id="UP000777661"/>
    </source>
</evidence>
<gene>
    <name evidence="1" type="ORF">KVG22_11465</name>
</gene>
<protein>
    <submittedName>
        <fullName evidence="1">Abi family protein</fullName>
    </submittedName>
</protein>
<dbReference type="InterPro" id="IPR011664">
    <property type="entry name" value="Abi_system_AbiD/AbiF-like"/>
</dbReference>
<keyword evidence="2" id="KW-1185">Reference proteome</keyword>
<accession>A0ABS7RCI9</accession>
<evidence type="ECO:0000313" key="1">
    <source>
        <dbReference type="EMBL" id="MBY8917210.1"/>
    </source>
</evidence>
<dbReference type="EMBL" id="JAHSQO010000003">
    <property type="protein sequence ID" value="MBY8917210.1"/>
    <property type="molecule type" value="Genomic_DNA"/>
</dbReference>
<name>A0ABS7RCI9_9HYPH</name>
<dbReference type="Proteomes" id="UP000777661">
    <property type="component" value="Unassembled WGS sequence"/>
</dbReference>
<sequence>MKYSKTPTGIAEQVDLLIERGMAVPSREDAELWLASVGYYRMSAYWLPHEEVAPEGKVRSKRFKAGTHFNSIRDTYIFDRRLRLLLMEAIERIEIHLRSRWTYRLVHKYGAHAHLDHSLFGDGLRHSEQLVRLARSVDSSKETFVIHYKGKYTEPYSPPLWAATELMSLGELSKWFQATKDSSVKSAVAADLGLPSGQVTEGVLQVLSFVRNICAHHARLWNRRILKRIPKINHWNNDLVLVEHKGQRQNDNHIYNVLIVLLRLLDHQRTDSSFRMRLRGLLEGVSSEHRRDMGFPGDWRQRPAWVQTGQR</sequence>
<reference evidence="1 2" key="1">
    <citation type="submission" date="2021-06" db="EMBL/GenBank/DDBJ databases">
        <title>Nitratireductor porphyridii sp. nov., isolated from a small marine red alga, Porphyridium purpureum in South Korea.</title>
        <authorList>
            <person name="Kim K.H."/>
            <person name="Kristyanto S."/>
            <person name="Jeon C.O."/>
        </authorList>
    </citation>
    <scope>NUCLEOTIDE SEQUENCE [LARGE SCALE GENOMIC DNA]</scope>
    <source>
        <strain evidence="1 2">R6</strain>
    </source>
</reference>
<proteinExistence type="predicted"/>
<dbReference type="Pfam" id="PF07751">
    <property type="entry name" value="Abi_2"/>
    <property type="match status" value="1"/>
</dbReference>
<organism evidence="1 2">
    <name type="scientific">Nitratireductor rhodophyticola</name>
    <dbReference type="NCBI Taxonomy" id="2854036"/>
    <lineage>
        <taxon>Bacteria</taxon>
        <taxon>Pseudomonadati</taxon>
        <taxon>Pseudomonadota</taxon>
        <taxon>Alphaproteobacteria</taxon>
        <taxon>Hyphomicrobiales</taxon>
        <taxon>Phyllobacteriaceae</taxon>
        <taxon>Nitratireductor</taxon>
    </lineage>
</organism>
<comment type="caution">
    <text evidence="1">The sequence shown here is derived from an EMBL/GenBank/DDBJ whole genome shotgun (WGS) entry which is preliminary data.</text>
</comment>